<evidence type="ECO:0000256" key="7">
    <source>
        <dbReference type="ARBA" id="ARBA00047899"/>
    </source>
</evidence>
<dbReference type="Gene3D" id="1.10.510.10">
    <property type="entry name" value="Transferase(Phosphotransferase) domain 1"/>
    <property type="match status" value="4"/>
</dbReference>
<dbReference type="Gene3D" id="1.25.40.10">
    <property type="entry name" value="Tetratricopeptide repeat domain"/>
    <property type="match status" value="7"/>
</dbReference>
<dbReference type="PANTHER" id="PTHR44329:SF285">
    <property type="entry name" value="V-MOS MOLONEY MURINE SARCOMA VIRAL ONCO HOMOLOG"/>
    <property type="match status" value="1"/>
</dbReference>
<dbReference type="InterPro" id="IPR011990">
    <property type="entry name" value="TPR-like_helical_dom_sf"/>
</dbReference>
<evidence type="ECO:0000256" key="6">
    <source>
        <dbReference type="ARBA" id="ARBA00022840"/>
    </source>
</evidence>
<dbReference type="PROSITE" id="PS00108">
    <property type="entry name" value="PROTEIN_KINASE_ST"/>
    <property type="match status" value="4"/>
</dbReference>
<protein>
    <recommendedName>
        <fullName evidence="1">non-specific serine/threonine protein kinase</fullName>
        <ecNumber evidence="1">2.7.11.1</ecNumber>
    </recommendedName>
</protein>
<organism evidence="10 11">
    <name type="scientific">Actinomortierella ambigua</name>
    <dbReference type="NCBI Taxonomy" id="1343610"/>
    <lineage>
        <taxon>Eukaryota</taxon>
        <taxon>Fungi</taxon>
        <taxon>Fungi incertae sedis</taxon>
        <taxon>Mucoromycota</taxon>
        <taxon>Mortierellomycotina</taxon>
        <taxon>Mortierellomycetes</taxon>
        <taxon>Mortierellales</taxon>
        <taxon>Mortierellaceae</taxon>
        <taxon>Actinomortierella</taxon>
    </lineage>
</organism>
<accession>A0A9P6U5M5</accession>
<keyword evidence="11" id="KW-1185">Reference proteome</keyword>
<evidence type="ECO:0000256" key="2">
    <source>
        <dbReference type="ARBA" id="ARBA00022527"/>
    </source>
</evidence>
<dbReference type="EMBL" id="JAAAJB010000212">
    <property type="protein sequence ID" value="KAG0261604.1"/>
    <property type="molecule type" value="Genomic_DNA"/>
</dbReference>
<keyword evidence="5" id="KW-0418">Kinase</keyword>
<evidence type="ECO:0000259" key="9">
    <source>
        <dbReference type="PROSITE" id="PS50011"/>
    </source>
</evidence>
<dbReference type="InterPro" id="IPR011009">
    <property type="entry name" value="Kinase-like_dom_sf"/>
</dbReference>
<feature type="domain" description="Protein kinase" evidence="9">
    <location>
        <begin position="1"/>
        <end position="235"/>
    </location>
</feature>
<dbReference type="Proteomes" id="UP000807716">
    <property type="component" value="Unassembled WGS sequence"/>
</dbReference>
<dbReference type="GO" id="GO:0004674">
    <property type="term" value="F:protein serine/threonine kinase activity"/>
    <property type="evidence" value="ECO:0007669"/>
    <property type="project" value="UniProtKB-KW"/>
</dbReference>
<dbReference type="InterPro" id="IPR006597">
    <property type="entry name" value="Sel1-like"/>
</dbReference>
<keyword evidence="6" id="KW-0067">ATP-binding</keyword>
<feature type="domain" description="Protein kinase" evidence="9">
    <location>
        <begin position="477"/>
        <end position="737"/>
    </location>
</feature>
<proteinExistence type="predicted"/>
<dbReference type="EC" id="2.7.11.1" evidence="1"/>
<comment type="caution">
    <text evidence="10">The sequence shown here is derived from an EMBL/GenBank/DDBJ whole genome shotgun (WGS) entry which is preliminary data.</text>
</comment>
<evidence type="ECO:0000313" key="10">
    <source>
        <dbReference type="EMBL" id="KAG0261604.1"/>
    </source>
</evidence>
<gene>
    <name evidence="10" type="ORF">DFQ27_002898</name>
</gene>
<keyword evidence="4" id="KW-0547">Nucleotide-binding</keyword>
<name>A0A9P6U5M5_9FUNG</name>
<evidence type="ECO:0000256" key="8">
    <source>
        <dbReference type="ARBA" id="ARBA00048679"/>
    </source>
</evidence>
<dbReference type="GO" id="GO:0005524">
    <property type="term" value="F:ATP binding"/>
    <property type="evidence" value="ECO:0007669"/>
    <property type="project" value="UniProtKB-KW"/>
</dbReference>
<comment type="catalytic activity">
    <reaction evidence="7">
        <text>L-threonyl-[protein] + ATP = O-phospho-L-threonyl-[protein] + ADP + H(+)</text>
        <dbReference type="Rhea" id="RHEA:46608"/>
        <dbReference type="Rhea" id="RHEA-COMP:11060"/>
        <dbReference type="Rhea" id="RHEA-COMP:11605"/>
        <dbReference type="ChEBI" id="CHEBI:15378"/>
        <dbReference type="ChEBI" id="CHEBI:30013"/>
        <dbReference type="ChEBI" id="CHEBI:30616"/>
        <dbReference type="ChEBI" id="CHEBI:61977"/>
        <dbReference type="ChEBI" id="CHEBI:456216"/>
        <dbReference type="EC" id="2.7.11.1"/>
    </reaction>
</comment>
<comment type="catalytic activity">
    <reaction evidence="8">
        <text>L-seryl-[protein] + ATP = O-phospho-L-seryl-[protein] + ADP + H(+)</text>
        <dbReference type="Rhea" id="RHEA:17989"/>
        <dbReference type="Rhea" id="RHEA-COMP:9863"/>
        <dbReference type="Rhea" id="RHEA-COMP:11604"/>
        <dbReference type="ChEBI" id="CHEBI:15378"/>
        <dbReference type="ChEBI" id="CHEBI:29999"/>
        <dbReference type="ChEBI" id="CHEBI:30616"/>
        <dbReference type="ChEBI" id="CHEBI:83421"/>
        <dbReference type="ChEBI" id="CHEBI:456216"/>
        <dbReference type="EC" id="2.7.11.1"/>
    </reaction>
</comment>
<evidence type="ECO:0000256" key="5">
    <source>
        <dbReference type="ARBA" id="ARBA00022777"/>
    </source>
</evidence>
<evidence type="ECO:0000313" key="11">
    <source>
        <dbReference type="Proteomes" id="UP000807716"/>
    </source>
</evidence>
<dbReference type="InterPro" id="IPR051681">
    <property type="entry name" value="Ser/Thr_Kinases-Pseudokinases"/>
</dbReference>
<dbReference type="Pfam" id="PF08238">
    <property type="entry name" value="Sel1"/>
    <property type="match status" value="17"/>
</dbReference>
<reference evidence="10" key="1">
    <citation type="journal article" date="2020" name="Fungal Divers.">
        <title>Resolving the Mortierellaceae phylogeny through synthesis of multi-gene phylogenetics and phylogenomics.</title>
        <authorList>
            <person name="Vandepol N."/>
            <person name="Liber J."/>
            <person name="Desiro A."/>
            <person name="Na H."/>
            <person name="Kennedy M."/>
            <person name="Barry K."/>
            <person name="Grigoriev I.V."/>
            <person name="Miller A.N."/>
            <person name="O'Donnell K."/>
            <person name="Stajich J.E."/>
            <person name="Bonito G."/>
        </authorList>
    </citation>
    <scope>NUCLEOTIDE SEQUENCE</scope>
    <source>
        <strain evidence="10">BC1065</strain>
    </source>
</reference>
<dbReference type="SMART" id="SM00220">
    <property type="entry name" value="S_TKc"/>
    <property type="match status" value="4"/>
</dbReference>
<dbReference type="SMART" id="SM00671">
    <property type="entry name" value="SEL1"/>
    <property type="match status" value="17"/>
</dbReference>
<dbReference type="InterPro" id="IPR008271">
    <property type="entry name" value="Ser/Thr_kinase_AS"/>
</dbReference>
<dbReference type="SUPFAM" id="SSF81901">
    <property type="entry name" value="HCP-like"/>
    <property type="match status" value="5"/>
</dbReference>
<dbReference type="InterPro" id="IPR000719">
    <property type="entry name" value="Prot_kinase_dom"/>
</dbReference>
<dbReference type="Pfam" id="PF07714">
    <property type="entry name" value="PK_Tyr_Ser-Thr"/>
    <property type="match status" value="4"/>
</dbReference>
<evidence type="ECO:0000256" key="4">
    <source>
        <dbReference type="ARBA" id="ARBA00022741"/>
    </source>
</evidence>
<dbReference type="SUPFAM" id="SSF56112">
    <property type="entry name" value="Protein kinase-like (PK-like)"/>
    <property type="match status" value="4"/>
</dbReference>
<feature type="domain" description="Protein kinase" evidence="9">
    <location>
        <begin position="838"/>
        <end position="1098"/>
    </location>
</feature>
<dbReference type="InterPro" id="IPR001245">
    <property type="entry name" value="Ser-Thr/Tyr_kinase_cat_dom"/>
</dbReference>
<dbReference type="PRINTS" id="PR00109">
    <property type="entry name" value="TYRKINASE"/>
</dbReference>
<feature type="domain" description="Protein kinase" evidence="9">
    <location>
        <begin position="1398"/>
        <end position="1658"/>
    </location>
</feature>
<evidence type="ECO:0000256" key="1">
    <source>
        <dbReference type="ARBA" id="ARBA00012513"/>
    </source>
</evidence>
<dbReference type="PANTHER" id="PTHR44329">
    <property type="entry name" value="SERINE/THREONINE-PROTEIN KINASE TNNI3K-RELATED"/>
    <property type="match status" value="1"/>
</dbReference>
<sequence length="1906" mass="212510">MVEAIRNEIEALRGLTDRHIIQLYGTTYHEDMLVLVMDYAEGGSLQQAIVNGLLVDDWPARIRIAREIAQGLAYLHLKKVIHRDLKSMNVLLTRHMDVKLCDFGLPTIKSKAFSLSINPRAFHGALRWMAPELLSARPQYSTKSDIYAFGMVMWEMASNCTMPFRDQLNNEAVRDNVKNGIRETMPSDTPADYRLLTERCWTPIPARRPEASELILKDSGSELAEKTTGGAHSNITGSTWPLLGMPSTSSTDIIAEPSDELSALLSRANGGDVQALLTLAATYENGVGATQSYSEAFKWFLRAAQLGSTEAEYRTGTLLKCGRGTSTDLSSAVRWIKRAAQKGHSQAQTDLGGMYMNGIGVEQDHHQASVWYQLAADQGNMLAQVNLGWLYQNGLGVSMNYEHAVSLYRKPANLGCALAQNNLGYMYLNGLGVIRDYKEAMSWYHKSVEQGLPQAQRTLGQILVFRGAAKAPMRSLLVVGSSIGPGGYGNAFHANWERRRVAIKKFPITRMHVSQDEAIQNEIETLRGLTDRHIIQLYGTTYHEDMLVLVMDYAEGGSLKQAIEDELLVNEWPARICIAREIAQGLAYLHFKKVIHRDLKSTNVLLTRHMEVKLCDHGLPTVKADSMLRLVSHPVHNGTWRWMAPELFTDQPQYSTKSDIYAFGMVMWEMAANCTLPFRDQPDNSVIMAVVKEGERELLPNDTPQSYRSWVERCWKKDPTRRPEADQMELNGIELALGCGAAIQASIQLSGLLFKAERGDVQAMLALASAYENGVGVTQSDSEAFKWLFRAAQLGSTEAEHRVGSMLKCGGGTSTDQQDLPRTQGTLSQMYSLLTLHHVVGSSIGPGYGNAFHANWERRRVAIKRFPITQKLVSQEEAIQNEIEALRGLTDRHIIQLYGTTYHEDMLVLVMDYAEGGSLKQAIENGLLVDDWPARVRIAREIAQGLAYLHFKKVIHRDLKSTNVLLTRHMDVKLCDFGLPTIKSKAFFLSNNPPAFRDTMRWMAPELLSARPQYSTKSDIYAFGMVMWEMASNCTMPFRDQLDNMAVVTSVKNGRRETLPSDTPAGYRLLTELCWDPLPARRPEASELIFKDSGSELAEKTVISAYPNITGSTWPLLGMPSTSSTDVIAEPSDELSALLSRANGGDVQALLTLAAAYESGVGIAQSDSETFKWLLRAAQLGSTEAEYRTGYMLKCGCGTSTDLSSAVRWIKRAAQKGHSQAQTDLGGMYMNGIGVEQDHHQASVWYQLAADQGNMLAQVNLGWLYQNGLGVSMNYEHALSLYRKPANRGSALAQNNLGGMYLNGLGVICDCKEAMSWYQKSAEQGLPNAQRNLGQMYEKGQGVSKDKQMASRWCKKALDQGHIIPDVRRSWWREFLEFFEFFRFYLATIRVFETMSSLIIGPSIGPGGSESTFQANWEGRRVAIKRFPITQKDVSLVEAIQNEIETLRGLTDRHIIQLYGTTYHEDMLVLVMDYAEGGSLKQAIEDELLVDDWPARIRIAREIAQGLAYLHFKKVIHRDLKSTNVLLTRHMEVKLCDHGLPTVKADSMLRLVSHPVHNGTWRWMAPELFTDQPQYSTKSDIYAFGMVMWEMAANCTLPFRDQLDKSVIMAVVKEGERELLPNDTPQSYRSWVERCWREDPTRRPEANQIGAGSIELALGYGAASQVSVQLSGLLFRAKRGDVQAMLALASAYENGVGVTQSDSEAFKWFLEAAQLGSMEAEYRTGSMLKCGCGTSIDLSSAVRWIQSAAEKGHSQAQTDLGWMLTNGFGVEKNHVKAVEWYQQAVDLGNKLALAHLGRMYLKGLGVSADLKKAAALTLRSATRGCALAQSELGELYLYGLGVVRDPKEAMSWYQKSAEQGHLQALRSHRAMLLRDIQGASQNADDQGTTKPRYTMTFCLRLLWNLA</sequence>
<dbReference type="PROSITE" id="PS50011">
    <property type="entry name" value="PROTEIN_KINASE_DOM"/>
    <property type="match status" value="4"/>
</dbReference>
<evidence type="ECO:0000256" key="3">
    <source>
        <dbReference type="ARBA" id="ARBA00022679"/>
    </source>
</evidence>
<keyword evidence="3" id="KW-0808">Transferase</keyword>
<keyword evidence="2" id="KW-0723">Serine/threonine-protein kinase</keyword>